<dbReference type="PANTHER" id="PTHR33745">
    <property type="entry name" value="RSBT ANTAGONIST PROTEIN RSBS-RELATED"/>
    <property type="match status" value="1"/>
</dbReference>
<dbReference type="CDD" id="cd07041">
    <property type="entry name" value="STAS_RsbR_RsbS_like"/>
    <property type="match status" value="1"/>
</dbReference>
<dbReference type="Proteomes" id="UP000255326">
    <property type="component" value="Unassembled WGS sequence"/>
</dbReference>
<dbReference type="PROSITE" id="PS50801">
    <property type="entry name" value="STAS"/>
    <property type="match status" value="1"/>
</dbReference>
<evidence type="ECO:0000313" key="3">
    <source>
        <dbReference type="EMBL" id="RDI45645.1"/>
    </source>
</evidence>
<evidence type="ECO:0000256" key="1">
    <source>
        <dbReference type="ARBA" id="ARBA00022553"/>
    </source>
</evidence>
<proteinExistence type="predicted"/>
<dbReference type="InterPro" id="IPR002645">
    <property type="entry name" value="STAS_dom"/>
</dbReference>
<dbReference type="SUPFAM" id="SSF52091">
    <property type="entry name" value="SpoIIaa-like"/>
    <property type="match status" value="1"/>
</dbReference>
<dbReference type="InterPro" id="IPR036513">
    <property type="entry name" value="STAS_dom_sf"/>
</dbReference>
<comment type="caution">
    <text evidence="3">The sequence shown here is derived from an EMBL/GenBank/DDBJ whole genome shotgun (WGS) entry which is preliminary data.</text>
</comment>
<evidence type="ECO:0000313" key="4">
    <source>
        <dbReference type="Proteomes" id="UP000255326"/>
    </source>
</evidence>
<feature type="domain" description="STAS" evidence="2">
    <location>
        <begin position="160"/>
        <end position="274"/>
    </location>
</feature>
<gene>
    <name evidence="3" type="ORF">DFR59_102276</name>
</gene>
<sequence length="274" mass="31191">MNATFQNCANISQFIIENRGKFQEKLLSEAVNVASKINEILLKGNIDLLKNAETLALNVIEERDAELAAFARQEGIAWAQHNLTLAFKLEWVQAIRRTLWEFNYKWETLNDIVPTQEEFYALEKKINDGIDDFLNGFFLNYSTYKDEMINEQRKLVEHLSVPIIPVSPTVAVLPLIGSIDTYRMQTIEEKALMDISAQQVQTLVIDLSGVADMELDVMDHFQKVLTGVNMMGCKAIISGMRPELTRKMVHAGITFDKKAETKGTLQETLRLYLS</sequence>
<dbReference type="RefSeq" id="WP_114744477.1">
    <property type="nucleotide sequence ID" value="NZ_QQAY01000002.1"/>
</dbReference>
<dbReference type="OrthoDB" id="2379721at2"/>
<organism evidence="3 4">
    <name type="scientific">Falsibacillus pallidus</name>
    <dbReference type="NCBI Taxonomy" id="493781"/>
    <lineage>
        <taxon>Bacteria</taxon>
        <taxon>Bacillati</taxon>
        <taxon>Bacillota</taxon>
        <taxon>Bacilli</taxon>
        <taxon>Bacillales</taxon>
        <taxon>Bacillaceae</taxon>
        <taxon>Falsibacillus</taxon>
    </lineage>
</organism>
<reference evidence="3 4" key="1">
    <citation type="submission" date="2018-07" db="EMBL/GenBank/DDBJ databases">
        <title>Genomic Encyclopedia of Type Strains, Phase IV (KMG-IV): sequencing the most valuable type-strain genomes for metagenomic binning, comparative biology and taxonomic classification.</title>
        <authorList>
            <person name="Goeker M."/>
        </authorList>
    </citation>
    <scope>NUCLEOTIDE SEQUENCE [LARGE SCALE GENOMIC DNA]</scope>
    <source>
        <strain evidence="3 4">DSM 25281</strain>
    </source>
</reference>
<evidence type="ECO:0000259" key="2">
    <source>
        <dbReference type="PROSITE" id="PS50801"/>
    </source>
</evidence>
<dbReference type="EMBL" id="QQAY01000002">
    <property type="protein sequence ID" value="RDI45645.1"/>
    <property type="molecule type" value="Genomic_DNA"/>
</dbReference>
<accession>A0A370GPJ0</accession>
<dbReference type="AlphaFoldDB" id="A0A370GPJ0"/>
<name>A0A370GPJ0_9BACI</name>
<keyword evidence="1" id="KW-0597">Phosphoprotein</keyword>
<protein>
    <submittedName>
        <fullName evidence="3">Anti-anti-sigma regulatory factor</fullName>
    </submittedName>
</protein>
<dbReference type="InterPro" id="IPR051932">
    <property type="entry name" value="Bact_StressResp_Reg"/>
</dbReference>
<keyword evidence="4" id="KW-1185">Reference proteome</keyword>
<dbReference type="Pfam" id="PF01740">
    <property type="entry name" value="STAS"/>
    <property type="match status" value="1"/>
</dbReference>
<dbReference type="PANTHER" id="PTHR33745:SF3">
    <property type="entry name" value="RSBT CO-ANTAGONIST PROTEIN RSBRC"/>
    <property type="match status" value="1"/>
</dbReference>
<dbReference type="Gene3D" id="3.30.750.24">
    <property type="entry name" value="STAS domain"/>
    <property type="match status" value="1"/>
</dbReference>